<evidence type="ECO:0000256" key="2">
    <source>
        <dbReference type="ARBA" id="ARBA00013194"/>
    </source>
</evidence>
<dbReference type="Gene3D" id="3.10.50.40">
    <property type="match status" value="1"/>
</dbReference>
<evidence type="ECO:0000256" key="1">
    <source>
        <dbReference type="ARBA" id="ARBA00000971"/>
    </source>
</evidence>
<reference evidence="9" key="1">
    <citation type="submission" date="2015-11" db="EMBL/GenBank/DDBJ databases">
        <authorList>
            <person name="Varghese N."/>
        </authorList>
    </citation>
    <scope>NUCLEOTIDE SEQUENCE [LARGE SCALE GENOMIC DNA]</scope>
    <source>
        <strain evidence="9">JGI-23</strain>
    </source>
</reference>
<evidence type="ECO:0000313" key="8">
    <source>
        <dbReference type="EMBL" id="CUT04103.1"/>
    </source>
</evidence>
<dbReference type="InterPro" id="IPR000297">
    <property type="entry name" value="PPIase_PpiC"/>
</dbReference>
<dbReference type="PANTHER" id="PTHR47245">
    <property type="entry name" value="PEPTIDYLPROLYL ISOMERASE"/>
    <property type="match status" value="1"/>
</dbReference>
<organism evidence="8 9">
    <name type="scientific">Candidatus Chryseopegocella kryptomonas</name>
    <dbReference type="NCBI Taxonomy" id="1633643"/>
    <lineage>
        <taxon>Bacteria</taxon>
        <taxon>Pseudomonadati</taxon>
        <taxon>Candidatus Kryptoniota</taxon>
        <taxon>Candidatus Chryseopegocella</taxon>
    </lineage>
</organism>
<dbReference type="OrthoDB" id="14196at2"/>
<evidence type="ECO:0000256" key="3">
    <source>
        <dbReference type="ARBA" id="ARBA00022729"/>
    </source>
</evidence>
<dbReference type="Proteomes" id="UP000199197">
    <property type="component" value="Unassembled WGS sequence"/>
</dbReference>
<dbReference type="PROSITE" id="PS50198">
    <property type="entry name" value="PPIC_PPIASE_2"/>
    <property type="match status" value="1"/>
</dbReference>
<dbReference type="EC" id="5.2.1.8" evidence="2"/>
<evidence type="ECO:0000259" key="7">
    <source>
        <dbReference type="PROSITE" id="PS50198"/>
    </source>
</evidence>
<gene>
    <name evidence="8" type="ORF">JGI23_01639</name>
</gene>
<sequence length="127" mass="14662">MIFIQNLKNGALFDSLAEKYTERPGMKEKKGDWGLVSSSENEIAWKAWNMKVNEISEPIKFQGGYSIIKVTGKEPSRVKTFEEAFSEVASAVQEQELKRLEKEWVESLKKKYKVVINEKALEKAFNR</sequence>
<dbReference type="PANTHER" id="PTHR47245:SF1">
    <property type="entry name" value="FOLDASE PROTEIN PRSA"/>
    <property type="match status" value="1"/>
</dbReference>
<comment type="catalytic activity">
    <reaction evidence="1">
        <text>[protein]-peptidylproline (omega=180) = [protein]-peptidylproline (omega=0)</text>
        <dbReference type="Rhea" id="RHEA:16237"/>
        <dbReference type="Rhea" id="RHEA-COMP:10747"/>
        <dbReference type="Rhea" id="RHEA-COMP:10748"/>
        <dbReference type="ChEBI" id="CHEBI:83833"/>
        <dbReference type="ChEBI" id="CHEBI:83834"/>
        <dbReference type="EC" id="5.2.1.8"/>
    </reaction>
</comment>
<keyword evidence="4 6" id="KW-0697">Rotamase</keyword>
<dbReference type="SUPFAM" id="SSF54534">
    <property type="entry name" value="FKBP-like"/>
    <property type="match status" value="1"/>
</dbReference>
<evidence type="ECO:0000313" key="9">
    <source>
        <dbReference type="Proteomes" id="UP000199197"/>
    </source>
</evidence>
<name>A0A0P1NY99_9BACT</name>
<proteinExistence type="predicted"/>
<evidence type="ECO:0000256" key="6">
    <source>
        <dbReference type="PROSITE-ProRule" id="PRU00278"/>
    </source>
</evidence>
<keyword evidence="3" id="KW-0732">Signal</keyword>
<feature type="domain" description="PpiC" evidence="7">
    <location>
        <begin position="1"/>
        <end position="72"/>
    </location>
</feature>
<dbReference type="EMBL" id="CZVW01000020">
    <property type="protein sequence ID" value="CUT04103.1"/>
    <property type="molecule type" value="Genomic_DNA"/>
</dbReference>
<dbReference type="Pfam" id="PF00639">
    <property type="entry name" value="Rotamase"/>
    <property type="match status" value="1"/>
</dbReference>
<keyword evidence="9" id="KW-1185">Reference proteome</keyword>
<dbReference type="InterPro" id="IPR050245">
    <property type="entry name" value="PrsA_foldase"/>
</dbReference>
<dbReference type="RefSeq" id="WP_092350712.1">
    <property type="nucleotide sequence ID" value="NZ_CZVW01000020.1"/>
</dbReference>
<dbReference type="AlphaFoldDB" id="A0A0P1NY99"/>
<dbReference type="GO" id="GO:0003755">
    <property type="term" value="F:peptidyl-prolyl cis-trans isomerase activity"/>
    <property type="evidence" value="ECO:0007669"/>
    <property type="project" value="UniProtKB-KW"/>
</dbReference>
<keyword evidence="5 6" id="KW-0413">Isomerase</keyword>
<dbReference type="InterPro" id="IPR046357">
    <property type="entry name" value="PPIase_dom_sf"/>
</dbReference>
<evidence type="ECO:0000256" key="4">
    <source>
        <dbReference type="ARBA" id="ARBA00023110"/>
    </source>
</evidence>
<protein>
    <recommendedName>
        <fullName evidence="2">peptidylprolyl isomerase</fullName>
        <ecNumber evidence="2">5.2.1.8</ecNumber>
    </recommendedName>
</protein>
<accession>A0A0P1NY99</accession>
<evidence type="ECO:0000256" key="5">
    <source>
        <dbReference type="ARBA" id="ARBA00023235"/>
    </source>
</evidence>